<dbReference type="SUPFAM" id="SSF82689">
    <property type="entry name" value="Mechanosensitive channel protein MscS (YggB), C-terminal domain"/>
    <property type="match status" value="1"/>
</dbReference>
<dbReference type="SUPFAM" id="SSF50182">
    <property type="entry name" value="Sm-like ribonucleoproteins"/>
    <property type="match status" value="1"/>
</dbReference>
<dbReference type="FunFam" id="2.30.30.60:FF:000001">
    <property type="entry name" value="MscS Mechanosensitive ion channel"/>
    <property type="match status" value="1"/>
</dbReference>
<dbReference type="InterPro" id="IPR006685">
    <property type="entry name" value="MscS_channel_2nd"/>
</dbReference>
<dbReference type="Gene3D" id="2.30.30.60">
    <property type="match status" value="1"/>
</dbReference>
<evidence type="ECO:0000259" key="9">
    <source>
        <dbReference type="Pfam" id="PF21082"/>
    </source>
</evidence>
<accession>A0A4R1CFH3</accession>
<dbReference type="GO" id="GO:0008381">
    <property type="term" value="F:mechanosensitive monoatomic ion channel activity"/>
    <property type="evidence" value="ECO:0007669"/>
    <property type="project" value="InterPro"/>
</dbReference>
<feature type="domain" description="Mechanosensitive ion channel MscS C-terminal" evidence="9">
    <location>
        <begin position="214"/>
        <end position="301"/>
    </location>
</feature>
<evidence type="ECO:0000259" key="8">
    <source>
        <dbReference type="Pfam" id="PF00924"/>
    </source>
</evidence>
<evidence type="ECO:0000256" key="6">
    <source>
        <dbReference type="ARBA" id="ARBA00023136"/>
    </source>
</evidence>
<comment type="similarity">
    <text evidence="2">Belongs to the MscS (TC 1.A.23) family.</text>
</comment>
<dbReference type="Pfam" id="PF21082">
    <property type="entry name" value="MS_channel_3rd"/>
    <property type="match status" value="1"/>
</dbReference>
<protein>
    <submittedName>
        <fullName evidence="11">Mechanosensitive ion channel family protein</fullName>
    </submittedName>
</protein>
<dbReference type="SUPFAM" id="SSF82861">
    <property type="entry name" value="Mechanosensitive channel protein MscS (YggB), transmembrane region"/>
    <property type="match status" value="1"/>
</dbReference>
<keyword evidence="4 7" id="KW-0812">Transmembrane</keyword>
<dbReference type="InterPro" id="IPR011066">
    <property type="entry name" value="MscS_channel_C_sf"/>
</dbReference>
<dbReference type="InterPro" id="IPR010920">
    <property type="entry name" value="LSM_dom_sf"/>
</dbReference>
<feature type="domain" description="Mechanosensitive ion channel transmembrane helices 2/3" evidence="10">
    <location>
        <begin position="106"/>
        <end position="142"/>
    </location>
</feature>
<feature type="transmembrane region" description="Helical" evidence="7">
    <location>
        <begin position="123"/>
        <end position="145"/>
    </location>
</feature>
<evidence type="ECO:0000313" key="12">
    <source>
        <dbReference type="Proteomes" id="UP000295453"/>
    </source>
</evidence>
<comment type="subcellular location">
    <subcellularLocation>
        <location evidence="1">Cell membrane</location>
        <topology evidence="1">Multi-pass membrane protein</topology>
    </subcellularLocation>
</comment>
<feature type="domain" description="Mechanosensitive ion channel MscS" evidence="8">
    <location>
        <begin position="144"/>
        <end position="207"/>
    </location>
</feature>
<dbReference type="InterPro" id="IPR049278">
    <property type="entry name" value="MS_channel_C"/>
</dbReference>
<keyword evidence="3" id="KW-1003">Cell membrane</keyword>
<dbReference type="OrthoDB" id="4638917at2"/>
<sequence>MSLSTTLASPIHLASAASPCGSKDGIACRLAWRWTHDASTADLATVFVGRPLAILVLIVGGLLIRWLVGRLINRMVARIASGPLNERRQVRARTMGSMMLSIATTVIVFVVTLMAIGELGFPIGPIIASAGVVGLAIGFGAQSLVKDYISGMFMIFEDQYGVGDSVDLGTAVGTIEAVGLRVTRLRDVHGTVWYVRNGEILRVGNMSQNWARTVLDIGVGYDADLDHVRDVLRSVAHEVWEDPSFVGAVIEEPEVWGVEALAGDVVTMRVTLKTAPGEKARVARAMRERIKARFDIEGIAMPHLGARPFGPPPTS</sequence>
<evidence type="ECO:0000256" key="5">
    <source>
        <dbReference type="ARBA" id="ARBA00022989"/>
    </source>
</evidence>
<evidence type="ECO:0000256" key="3">
    <source>
        <dbReference type="ARBA" id="ARBA00022475"/>
    </source>
</evidence>
<dbReference type="Proteomes" id="UP000295453">
    <property type="component" value="Unassembled WGS sequence"/>
</dbReference>
<evidence type="ECO:0000256" key="4">
    <source>
        <dbReference type="ARBA" id="ARBA00022692"/>
    </source>
</evidence>
<dbReference type="EMBL" id="SJZJ01000006">
    <property type="protein sequence ID" value="TCJ30053.1"/>
    <property type="molecule type" value="Genomic_DNA"/>
</dbReference>
<dbReference type="InterPro" id="IPR011014">
    <property type="entry name" value="MscS_channel_TM-2"/>
</dbReference>
<dbReference type="Gene3D" id="1.10.287.1260">
    <property type="match status" value="1"/>
</dbReference>
<gene>
    <name evidence="11" type="ORF">EPD65_05580</name>
</gene>
<dbReference type="InterPro" id="IPR023408">
    <property type="entry name" value="MscS_beta-dom_sf"/>
</dbReference>
<dbReference type="PANTHER" id="PTHR30460">
    <property type="entry name" value="MODERATE CONDUCTANCE MECHANOSENSITIVE CHANNEL YBIO"/>
    <property type="match status" value="1"/>
</dbReference>
<dbReference type="InterPro" id="IPR045276">
    <property type="entry name" value="YbiO_bact"/>
</dbReference>
<dbReference type="Pfam" id="PF21088">
    <property type="entry name" value="MS_channel_1st"/>
    <property type="match status" value="1"/>
</dbReference>
<dbReference type="Gene3D" id="3.30.70.100">
    <property type="match status" value="1"/>
</dbReference>
<dbReference type="AlphaFoldDB" id="A0A4R1CFH3"/>
<dbReference type="PANTHER" id="PTHR30460:SF0">
    <property type="entry name" value="MODERATE CONDUCTANCE MECHANOSENSITIVE CHANNEL YBIO"/>
    <property type="match status" value="1"/>
</dbReference>
<feature type="transmembrane region" description="Helical" evidence="7">
    <location>
        <begin position="46"/>
        <end position="68"/>
    </location>
</feature>
<evidence type="ECO:0000259" key="10">
    <source>
        <dbReference type="Pfam" id="PF21088"/>
    </source>
</evidence>
<evidence type="ECO:0000256" key="7">
    <source>
        <dbReference type="SAM" id="Phobius"/>
    </source>
</evidence>
<keyword evidence="6 7" id="KW-0472">Membrane</keyword>
<reference evidence="11 12" key="1">
    <citation type="submission" date="2019-03" db="EMBL/GenBank/DDBJ databases">
        <authorList>
            <person name="Kim M.K.M."/>
        </authorList>
    </citation>
    <scope>NUCLEOTIDE SEQUENCE [LARGE SCALE GENOMIC DNA]</scope>
    <source>
        <strain evidence="11 12">18JY15-6</strain>
    </source>
</reference>
<organism evidence="11 12">
    <name type="scientific">Nocardioides jejuensis</name>
    <dbReference type="NCBI Taxonomy" id="2502782"/>
    <lineage>
        <taxon>Bacteria</taxon>
        <taxon>Bacillati</taxon>
        <taxon>Actinomycetota</taxon>
        <taxon>Actinomycetes</taxon>
        <taxon>Propionibacteriales</taxon>
        <taxon>Nocardioidaceae</taxon>
        <taxon>Nocardioides</taxon>
    </lineage>
</organism>
<dbReference type="RefSeq" id="WP_131582177.1">
    <property type="nucleotide sequence ID" value="NZ_SJZJ01000006.1"/>
</dbReference>
<proteinExistence type="inferred from homology"/>
<evidence type="ECO:0000256" key="1">
    <source>
        <dbReference type="ARBA" id="ARBA00004651"/>
    </source>
</evidence>
<keyword evidence="5 7" id="KW-1133">Transmembrane helix</keyword>
<comment type="caution">
    <text evidence="11">The sequence shown here is derived from an EMBL/GenBank/DDBJ whole genome shotgun (WGS) entry which is preliminary data.</text>
</comment>
<feature type="transmembrane region" description="Helical" evidence="7">
    <location>
        <begin position="97"/>
        <end position="117"/>
    </location>
</feature>
<dbReference type="InterPro" id="IPR049142">
    <property type="entry name" value="MS_channel_1st"/>
</dbReference>
<name>A0A4R1CFH3_9ACTN</name>
<dbReference type="Pfam" id="PF00924">
    <property type="entry name" value="MS_channel_2nd"/>
    <property type="match status" value="1"/>
</dbReference>
<evidence type="ECO:0000256" key="2">
    <source>
        <dbReference type="ARBA" id="ARBA00008017"/>
    </source>
</evidence>
<evidence type="ECO:0000313" key="11">
    <source>
        <dbReference type="EMBL" id="TCJ30053.1"/>
    </source>
</evidence>
<dbReference type="GO" id="GO:0005886">
    <property type="term" value="C:plasma membrane"/>
    <property type="evidence" value="ECO:0007669"/>
    <property type="project" value="UniProtKB-SubCell"/>
</dbReference>
<keyword evidence="12" id="KW-1185">Reference proteome</keyword>